<sequence>FHSDKVMVLKWHDKRIVTLISTFHSHELVYQRNSLGFEQIKPALVLDYNKHMGGVDIRDQLLHSFLLERKKNLKWYIKLFKRLLNVTVLNTYIIWKSRNEKSEHISVRLELIKGLIEKYGSEIKRPVYGRPSIEPKPKRLVERHFIEHIPPTEKKSKPYRVCVVCSKQGIRKESRFWCPDCQAAMCVGACFKNY</sequence>
<dbReference type="PANTHER" id="PTHR46599">
    <property type="entry name" value="PIGGYBAC TRANSPOSABLE ELEMENT-DERIVED PROTEIN 4"/>
    <property type="match status" value="1"/>
</dbReference>
<feature type="non-terminal residue" evidence="2">
    <location>
        <position position="194"/>
    </location>
</feature>
<feature type="non-terminal residue" evidence="2">
    <location>
        <position position="1"/>
    </location>
</feature>
<accession>A0A1B6EPH6</accession>
<dbReference type="PANTHER" id="PTHR46599:SF3">
    <property type="entry name" value="PIGGYBAC TRANSPOSABLE ELEMENT-DERIVED PROTEIN 4"/>
    <property type="match status" value="1"/>
</dbReference>
<dbReference type="AlphaFoldDB" id="A0A1B6EPH6"/>
<feature type="domain" description="PiggyBac transposable element-derived protein" evidence="1">
    <location>
        <begin position="4"/>
        <end position="92"/>
    </location>
</feature>
<dbReference type="InterPro" id="IPR029526">
    <property type="entry name" value="PGBD"/>
</dbReference>
<evidence type="ECO:0000259" key="1">
    <source>
        <dbReference type="Pfam" id="PF13843"/>
    </source>
</evidence>
<name>A0A1B6EPH6_9HEMI</name>
<evidence type="ECO:0000313" key="2">
    <source>
        <dbReference type="EMBL" id="JAS39837.1"/>
    </source>
</evidence>
<proteinExistence type="predicted"/>
<dbReference type="Pfam" id="PF13843">
    <property type="entry name" value="DDE_Tnp_1_7"/>
    <property type="match status" value="1"/>
</dbReference>
<protein>
    <recommendedName>
        <fullName evidence="1">PiggyBac transposable element-derived protein domain-containing protein</fullName>
    </recommendedName>
</protein>
<organism evidence="2">
    <name type="scientific">Cuerna arida</name>
    <dbReference type="NCBI Taxonomy" id="1464854"/>
    <lineage>
        <taxon>Eukaryota</taxon>
        <taxon>Metazoa</taxon>
        <taxon>Ecdysozoa</taxon>
        <taxon>Arthropoda</taxon>
        <taxon>Hexapoda</taxon>
        <taxon>Insecta</taxon>
        <taxon>Pterygota</taxon>
        <taxon>Neoptera</taxon>
        <taxon>Paraneoptera</taxon>
        <taxon>Hemiptera</taxon>
        <taxon>Auchenorrhyncha</taxon>
        <taxon>Membracoidea</taxon>
        <taxon>Cicadellidae</taxon>
        <taxon>Cicadellinae</taxon>
        <taxon>Proconiini</taxon>
        <taxon>Cuerna</taxon>
    </lineage>
</organism>
<dbReference type="EMBL" id="GECZ01029932">
    <property type="protein sequence ID" value="JAS39837.1"/>
    <property type="molecule type" value="Transcribed_RNA"/>
</dbReference>
<reference evidence="2" key="1">
    <citation type="submission" date="2015-11" db="EMBL/GenBank/DDBJ databases">
        <title>De novo transcriptome assembly of four potential Pierce s Disease insect vectors from Arizona vineyards.</title>
        <authorList>
            <person name="Tassone E.E."/>
        </authorList>
    </citation>
    <scope>NUCLEOTIDE SEQUENCE</scope>
</reference>
<gene>
    <name evidence="2" type="ORF">g.36820</name>
</gene>